<keyword evidence="5" id="KW-0378">Hydrolase</keyword>
<comment type="caution">
    <text evidence="9">The sequence shown here is derived from an EMBL/GenBank/DDBJ whole genome shotgun (WGS) entry which is preliminary data.</text>
</comment>
<dbReference type="Pfam" id="PF24626">
    <property type="entry name" value="SH3_Tf2-1"/>
    <property type="match status" value="1"/>
</dbReference>
<dbReference type="PANTHER" id="PTHR24559">
    <property type="entry name" value="TRANSPOSON TY3-I GAG-POL POLYPROTEIN"/>
    <property type="match status" value="1"/>
</dbReference>
<dbReference type="GO" id="GO:0016787">
    <property type="term" value="F:hydrolase activity"/>
    <property type="evidence" value="ECO:0007669"/>
    <property type="project" value="UniProtKB-KW"/>
</dbReference>
<dbReference type="GO" id="GO:0003676">
    <property type="term" value="F:nucleic acid binding"/>
    <property type="evidence" value="ECO:0007669"/>
    <property type="project" value="InterPro"/>
</dbReference>
<evidence type="ECO:0000256" key="6">
    <source>
        <dbReference type="ARBA" id="ARBA00022918"/>
    </source>
</evidence>
<dbReference type="GO" id="GO:0003964">
    <property type="term" value="F:RNA-directed DNA polymerase activity"/>
    <property type="evidence" value="ECO:0007669"/>
    <property type="project" value="UniProtKB-KW"/>
</dbReference>
<dbReference type="InterPro" id="IPR043128">
    <property type="entry name" value="Rev_trsase/Diguanyl_cyclase"/>
</dbReference>
<evidence type="ECO:0000256" key="7">
    <source>
        <dbReference type="PROSITE-ProRule" id="PRU00047"/>
    </source>
</evidence>
<keyword evidence="7" id="KW-0863">Zinc-finger</keyword>
<keyword evidence="1" id="KW-0808">Transferase</keyword>
<keyword evidence="3" id="KW-0540">Nuclease</keyword>
<dbReference type="Pfam" id="PF00078">
    <property type="entry name" value="RVT_1"/>
    <property type="match status" value="1"/>
</dbReference>
<evidence type="ECO:0000259" key="8">
    <source>
        <dbReference type="PROSITE" id="PS50158"/>
    </source>
</evidence>
<organism evidence="9">
    <name type="scientific">Tanacetum cinerariifolium</name>
    <name type="common">Dalmatian daisy</name>
    <name type="synonym">Chrysanthemum cinerariifolium</name>
    <dbReference type="NCBI Taxonomy" id="118510"/>
    <lineage>
        <taxon>Eukaryota</taxon>
        <taxon>Viridiplantae</taxon>
        <taxon>Streptophyta</taxon>
        <taxon>Embryophyta</taxon>
        <taxon>Tracheophyta</taxon>
        <taxon>Spermatophyta</taxon>
        <taxon>Magnoliopsida</taxon>
        <taxon>eudicotyledons</taxon>
        <taxon>Gunneridae</taxon>
        <taxon>Pentapetalae</taxon>
        <taxon>asterids</taxon>
        <taxon>campanulids</taxon>
        <taxon>Asterales</taxon>
        <taxon>Asteraceae</taxon>
        <taxon>Asteroideae</taxon>
        <taxon>Anthemideae</taxon>
        <taxon>Anthemidinae</taxon>
        <taxon>Tanacetum</taxon>
    </lineage>
</organism>
<dbReference type="SUPFAM" id="SSF56672">
    <property type="entry name" value="DNA/RNA polymerases"/>
    <property type="match status" value="1"/>
</dbReference>
<reference evidence="9" key="1">
    <citation type="journal article" date="2019" name="Sci. Rep.">
        <title>Draft genome of Tanacetum cinerariifolium, the natural source of mosquito coil.</title>
        <authorList>
            <person name="Yamashiro T."/>
            <person name="Shiraishi A."/>
            <person name="Satake H."/>
            <person name="Nakayama K."/>
        </authorList>
    </citation>
    <scope>NUCLEOTIDE SEQUENCE</scope>
</reference>
<dbReference type="InterPro" id="IPR041373">
    <property type="entry name" value="RT_RNaseH"/>
</dbReference>
<dbReference type="Gene3D" id="3.30.70.270">
    <property type="match status" value="1"/>
</dbReference>
<keyword evidence="6" id="KW-0695">RNA-directed DNA polymerase</keyword>
<dbReference type="FunFam" id="3.30.70.270:FF:000003">
    <property type="entry name" value="Transposon Ty3-G Gag-Pol polyprotein"/>
    <property type="match status" value="1"/>
</dbReference>
<evidence type="ECO:0000256" key="2">
    <source>
        <dbReference type="ARBA" id="ARBA00022695"/>
    </source>
</evidence>
<feature type="domain" description="CCHC-type" evidence="8">
    <location>
        <begin position="579"/>
        <end position="594"/>
    </location>
</feature>
<keyword evidence="2" id="KW-0548">Nucleotidyltransferase</keyword>
<dbReference type="InterPro" id="IPR000477">
    <property type="entry name" value="RT_dom"/>
</dbReference>
<dbReference type="EMBL" id="BKCJ010064156">
    <property type="protein sequence ID" value="GEW57308.1"/>
    <property type="molecule type" value="Genomic_DNA"/>
</dbReference>
<accession>A0A699GW06</accession>
<protein>
    <recommendedName>
        <fullName evidence="8">CCHC-type domain-containing protein</fullName>
    </recommendedName>
</protein>
<dbReference type="SUPFAM" id="SSF57756">
    <property type="entry name" value="Retrovirus zinc finger-like domains"/>
    <property type="match status" value="1"/>
</dbReference>
<keyword evidence="4" id="KW-0255">Endonuclease</keyword>
<proteinExistence type="predicted"/>
<dbReference type="Pfam" id="PF08284">
    <property type="entry name" value="RVP_2"/>
    <property type="match status" value="2"/>
</dbReference>
<dbReference type="PROSITE" id="PS50158">
    <property type="entry name" value="ZF_CCHC"/>
    <property type="match status" value="1"/>
</dbReference>
<sequence length="1176" mass="133412">MLVIKRFSKRKKDLQRLAGDGPGGPDISEGCQTYKGAATRLRSCFCLFVRNVVSEESIGTSIGRVILFGMILTVVPATAPTIDLLVIHDDTPLIPTDTPTISPIVPTIPSIAPTIQYTSLFVFTDSSDSDTPNTPTSQDPYEILPTSPGLPCRPVVLVLRVQSIHVGQPYHTQPNRITLYRIILPQMTYHEILHYAISDSPCNSSTAILAGPSRKRCRSPTTLVPVASPMRGALSLEVYAPCVPREIRLGFDVEDSYEPYTEPNIDPDVHADINAYITFTDDITARGMDVRVEMGTMAEEEAESSLRGTIKIGVDQVTHHVVLDDIVEPELYDHMMKIPVHRVRVIESVQRDQGHRIVVTSQQSTAMLERISTLERDNMRLICMLGIERQRVDHLRRSMSTMLTATRSGMTQYTINELISKRVAEALEAYDAAKNPRTETEMENEQQDKTMSRLIVIMEMALYPLPESVEKYIRGLSDNIQGNVIAVKPVRLQDAIRIANNLMDQKLKGYTIKNVENKRRRGYAGALPYCNKYIMHHEGPCMVKYGNCKRVGHMTIDYKVAVAAATQRAPVRNQTSVTCYECGRQGHYRIECTKLRNQNRKNKAGNKTMNNKAKARAYAIRGGGANPDSNTVMGTFLFNNRYATMLFDSGINRSFMSTTFSVLLDVIPSTLDVSYVVELADELDSFDVIIGMDWLAKYHVVIICDEKIVRIPYEDEVLIIEGDGFNGGNGRQVKRKRLEDVLIIRGFSEIFPEELSGLPPSRQVEFQINLILGAAPMCINYRELNKLIVKNRYPLLRIEDLFDQLQGLRAYSKINLRSGYHQLRVCEEDIPKTVCKLYLDKFMIVFIDDILIYSKNKKEHEGHLKLILRLLKEEKLFAKFSKCEFWLSKVQFLSHVIDSEGINVDPANIESAEDWAPMEKSTLKSVKFNWGEKKEAAFQLLKRKLWLGVILLQREKVIAYASLQLKVHEKNYTTYNLELGAVVFALKIRLYGEFDKTVFKRSGVETWSASFDHLQSRRRIRFTLLKVSSQNTSIKAAPFEACMGVSADHLSAGLKSKIVSSLAHKSSMRQLRKSFKSRVVFKLSAIVKRSTHIPFKIIAKVGTVAYRLKLAEQLSRVYSTFHVLNLKKYLSDETLAIPLDEIQIDDKLHFIKEPVKIIDREVKRLKKSRIPIVKMR</sequence>
<dbReference type="InterPro" id="IPR036875">
    <property type="entry name" value="Znf_CCHC_sf"/>
</dbReference>
<dbReference type="InterPro" id="IPR056924">
    <property type="entry name" value="SH3_Tf2-1"/>
</dbReference>
<evidence type="ECO:0000256" key="4">
    <source>
        <dbReference type="ARBA" id="ARBA00022759"/>
    </source>
</evidence>
<dbReference type="AlphaFoldDB" id="A0A699GW06"/>
<gene>
    <name evidence="9" type="ORF">Tci_229284</name>
</gene>
<keyword evidence="7" id="KW-0862">Zinc</keyword>
<dbReference type="InterPro" id="IPR043502">
    <property type="entry name" value="DNA/RNA_pol_sf"/>
</dbReference>
<dbReference type="GO" id="GO:0008270">
    <property type="term" value="F:zinc ion binding"/>
    <property type="evidence" value="ECO:0007669"/>
    <property type="project" value="UniProtKB-KW"/>
</dbReference>
<dbReference type="PANTHER" id="PTHR24559:SF427">
    <property type="entry name" value="RNA-DIRECTED DNA POLYMERASE"/>
    <property type="match status" value="1"/>
</dbReference>
<keyword evidence="7" id="KW-0479">Metal-binding</keyword>
<dbReference type="Pfam" id="PF17917">
    <property type="entry name" value="RT_RNaseH"/>
    <property type="match status" value="1"/>
</dbReference>
<dbReference type="Gene3D" id="4.10.60.10">
    <property type="entry name" value="Zinc finger, CCHC-type"/>
    <property type="match status" value="1"/>
</dbReference>
<name>A0A699GW06_TANCI</name>
<dbReference type="InterPro" id="IPR053134">
    <property type="entry name" value="RNA-dir_DNA_polymerase"/>
</dbReference>
<evidence type="ECO:0000313" key="9">
    <source>
        <dbReference type="EMBL" id="GEW57308.1"/>
    </source>
</evidence>
<dbReference type="GO" id="GO:0004519">
    <property type="term" value="F:endonuclease activity"/>
    <property type="evidence" value="ECO:0007669"/>
    <property type="project" value="UniProtKB-KW"/>
</dbReference>
<evidence type="ECO:0000256" key="5">
    <source>
        <dbReference type="ARBA" id="ARBA00022801"/>
    </source>
</evidence>
<dbReference type="InterPro" id="IPR001878">
    <property type="entry name" value="Znf_CCHC"/>
</dbReference>
<evidence type="ECO:0000256" key="1">
    <source>
        <dbReference type="ARBA" id="ARBA00022679"/>
    </source>
</evidence>
<evidence type="ECO:0000256" key="3">
    <source>
        <dbReference type="ARBA" id="ARBA00022722"/>
    </source>
</evidence>
<dbReference type="CDD" id="cd01647">
    <property type="entry name" value="RT_LTR"/>
    <property type="match status" value="1"/>
</dbReference>